<protein>
    <submittedName>
        <fullName evidence="1">Uncharacterized protein</fullName>
    </submittedName>
</protein>
<evidence type="ECO:0000313" key="1">
    <source>
        <dbReference type="EMBL" id="KAF7566086.1"/>
    </source>
</evidence>
<accession>A0A834RM33</accession>
<dbReference type="KEGG" id="ptrr:6350380"/>
<dbReference type="GeneID" id="6350380"/>
<comment type="caution">
    <text evidence="1">The sequence shown here is derived from an EMBL/GenBank/DDBJ whole genome shotgun (WGS) entry which is preliminary data.</text>
</comment>
<proteinExistence type="predicted"/>
<dbReference type="EMBL" id="NQIK02000009">
    <property type="protein sequence ID" value="KAF7566086.1"/>
    <property type="molecule type" value="Genomic_DNA"/>
</dbReference>
<reference evidence="1" key="1">
    <citation type="journal article" date="2018" name="BMC Genomics">
        <title>Comparative genomics of the wheat fungal pathogen Pyrenophora tritici-repentis reveals chromosomal variations and genome plasticity.</title>
        <authorList>
            <person name="Moolhuijzen P."/>
            <person name="See P.T."/>
            <person name="Hane J.K."/>
            <person name="Shi G."/>
            <person name="Liu Z."/>
            <person name="Oliver R.P."/>
            <person name="Moffat C.S."/>
        </authorList>
    </citation>
    <scope>NUCLEOTIDE SEQUENCE [LARGE SCALE GENOMIC DNA]</scope>
    <source>
        <strain evidence="1">M4</strain>
    </source>
</reference>
<sequence>MCETFIKEYSDTATARRDSIIPSLHNAIVLLFFALGSCKSFSDSPKPSSIIPGMAYYFRAQDILAHKREKYSTSLAQAMTLAALYTNQIGNLQESWLHISCAYGLYKQHGYYRSVPNDVSTVRSQNNPISEETKRGSWICRELERGIDALLNIVSSDLIPISGSNILPVESPEEGPEMFCANRALLQTLLEVVQKLTPTGFAENTTMDEEDLMYLTNVANSQLGYLKIWRSGLHSSLAWEDRKPPSIDPLMASLQAEFYDGIAKLLRPYLEIIRKCERFAVTLNKLSAGQRGLIGVVVSRFGDGMMPI</sequence>
<dbReference type="PANTHER" id="PTHR47785">
    <property type="entry name" value="ZN(II)2CYS6 TRANSCRIPTION FACTOR (EUROFUNG)-RELATED-RELATED"/>
    <property type="match status" value="1"/>
</dbReference>
<dbReference type="InterPro" id="IPR053181">
    <property type="entry name" value="EcdB-like_regulator"/>
</dbReference>
<organism evidence="1 2">
    <name type="scientific">Pyrenophora tritici-repentis</name>
    <dbReference type="NCBI Taxonomy" id="45151"/>
    <lineage>
        <taxon>Eukaryota</taxon>
        <taxon>Fungi</taxon>
        <taxon>Dikarya</taxon>
        <taxon>Ascomycota</taxon>
        <taxon>Pezizomycotina</taxon>
        <taxon>Dothideomycetes</taxon>
        <taxon>Pleosporomycetidae</taxon>
        <taxon>Pleosporales</taxon>
        <taxon>Pleosporineae</taxon>
        <taxon>Pleosporaceae</taxon>
        <taxon>Pyrenophora</taxon>
    </lineage>
</organism>
<name>A0A834RM33_9PLEO</name>
<gene>
    <name evidence="1" type="ORF">PtrM4_144060</name>
</gene>
<dbReference type="AlphaFoldDB" id="A0A834RM33"/>
<evidence type="ECO:0000313" key="2">
    <source>
        <dbReference type="Proteomes" id="UP000245464"/>
    </source>
</evidence>
<dbReference type="PANTHER" id="PTHR47785:SF4">
    <property type="entry name" value="ZN(II)2CYS6 TRANSCRIPTION FACTOR (EUROFUNG)"/>
    <property type="match status" value="1"/>
</dbReference>
<dbReference type="CDD" id="cd12148">
    <property type="entry name" value="fungal_TF_MHR"/>
    <property type="match status" value="1"/>
</dbReference>
<dbReference type="RefSeq" id="XP_001942393.2">
    <property type="nucleotide sequence ID" value="XM_001942358.2"/>
</dbReference>
<dbReference type="Proteomes" id="UP000245464">
    <property type="component" value="Chromosome 9"/>
</dbReference>